<evidence type="ECO:0000256" key="7">
    <source>
        <dbReference type="ARBA" id="ARBA00022692"/>
    </source>
</evidence>
<dbReference type="SMART" id="SM00184">
    <property type="entry name" value="RING"/>
    <property type="match status" value="2"/>
</dbReference>
<keyword evidence="19" id="KW-0675">Receptor</keyword>
<evidence type="ECO:0000256" key="13">
    <source>
        <dbReference type="ARBA" id="ARBA00022777"/>
    </source>
</evidence>
<evidence type="ECO:0000256" key="18">
    <source>
        <dbReference type="ARBA" id="ARBA00023157"/>
    </source>
</evidence>
<keyword evidence="4" id="KW-0723">Serine/threonine-protein kinase</keyword>
<keyword evidence="20" id="KW-0325">Glycoprotein</keyword>
<comment type="catalytic activity">
    <reaction evidence="22">
        <text>L-seryl-[protein] + ATP = O-phospho-L-seryl-[protein] + ADP + H(+)</text>
        <dbReference type="Rhea" id="RHEA:17989"/>
        <dbReference type="Rhea" id="RHEA-COMP:9863"/>
        <dbReference type="Rhea" id="RHEA-COMP:11604"/>
        <dbReference type="ChEBI" id="CHEBI:15378"/>
        <dbReference type="ChEBI" id="CHEBI:29999"/>
        <dbReference type="ChEBI" id="CHEBI:30616"/>
        <dbReference type="ChEBI" id="CHEBI:83421"/>
        <dbReference type="ChEBI" id="CHEBI:456216"/>
        <dbReference type="EC" id="2.7.11.1"/>
    </reaction>
</comment>
<dbReference type="InterPro" id="IPR001841">
    <property type="entry name" value="Znf_RING"/>
</dbReference>
<keyword evidence="13" id="KW-0418">Kinase</keyword>
<evidence type="ECO:0000259" key="32">
    <source>
        <dbReference type="PROSITE" id="PS50927"/>
    </source>
</evidence>
<dbReference type="PROSITE" id="PS50026">
    <property type="entry name" value="EGF_3"/>
    <property type="match status" value="1"/>
</dbReference>
<dbReference type="PROSITE" id="PS50011">
    <property type="entry name" value="PROTEIN_KINASE_DOM"/>
    <property type="match status" value="1"/>
</dbReference>
<evidence type="ECO:0000256" key="14">
    <source>
        <dbReference type="ARBA" id="ARBA00022833"/>
    </source>
</evidence>
<dbReference type="GO" id="GO:0031625">
    <property type="term" value="F:ubiquitin protein ligase binding"/>
    <property type="evidence" value="ECO:0007669"/>
    <property type="project" value="UniProtKB-ARBA"/>
</dbReference>
<dbReference type="Pfam" id="PF15906">
    <property type="entry name" value="zf-NOSIP"/>
    <property type="match status" value="1"/>
</dbReference>
<comment type="caution">
    <text evidence="23">Lacks conserved residue(s) required for the propagation of feature annotation.</text>
</comment>
<dbReference type="GO" id="GO:0048544">
    <property type="term" value="P:recognition of pollen"/>
    <property type="evidence" value="ECO:0007669"/>
    <property type="project" value="InterPro"/>
</dbReference>
<evidence type="ECO:0000256" key="25">
    <source>
        <dbReference type="PROSITE-ProRule" id="PRU10141"/>
    </source>
</evidence>
<dbReference type="FunFam" id="3.30.40.10:FF:000330">
    <property type="entry name" value="nitric oxide synthase-interacting protein-like"/>
    <property type="match status" value="1"/>
</dbReference>
<dbReference type="InterPro" id="IPR011009">
    <property type="entry name" value="Kinase-like_dom_sf"/>
</dbReference>
<feature type="disulfide bond" evidence="23">
    <location>
        <begin position="302"/>
        <end position="319"/>
    </location>
</feature>
<evidence type="ECO:0000256" key="5">
    <source>
        <dbReference type="ARBA" id="ARBA00022536"/>
    </source>
</evidence>
<keyword evidence="6" id="KW-0808">Transferase</keyword>
<evidence type="ECO:0000256" key="16">
    <source>
        <dbReference type="ARBA" id="ARBA00022989"/>
    </source>
</evidence>
<name>A0A7G2E479_ARATH</name>
<dbReference type="InterPro" id="IPR001480">
    <property type="entry name" value="Bulb-type_lectin_dom"/>
</dbReference>
<evidence type="ECO:0000256" key="24">
    <source>
        <dbReference type="PROSITE-ProRule" id="PRU00175"/>
    </source>
</evidence>
<dbReference type="Gene3D" id="3.30.40.10">
    <property type="entry name" value="Zinc/RING finger domain, C3HC4 (zinc finger)"/>
    <property type="match status" value="2"/>
</dbReference>
<feature type="transmembrane region" description="Helical" evidence="27">
    <location>
        <begin position="443"/>
        <end position="465"/>
    </location>
</feature>
<evidence type="ECO:0000256" key="26">
    <source>
        <dbReference type="SAM" id="MobiDB-lite"/>
    </source>
</evidence>
<feature type="signal peptide" evidence="28">
    <location>
        <begin position="1"/>
        <end position="26"/>
    </location>
</feature>
<feature type="binding site" evidence="25">
    <location>
        <position position="553"/>
    </location>
    <ligand>
        <name>ATP</name>
        <dbReference type="ChEBI" id="CHEBI:30616"/>
    </ligand>
</feature>
<keyword evidence="8" id="KW-0479">Metal-binding</keyword>
<comment type="subcellular location">
    <subcellularLocation>
        <location evidence="1">Cell membrane</location>
        <topology evidence="1">Single-pass type I membrane protein</topology>
    </subcellularLocation>
</comment>
<dbReference type="Pfam" id="PF00954">
    <property type="entry name" value="S_locus_glycop"/>
    <property type="match status" value="1"/>
</dbReference>
<evidence type="ECO:0000256" key="9">
    <source>
        <dbReference type="ARBA" id="ARBA00022729"/>
    </source>
</evidence>
<evidence type="ECO:0000256" key="8">
    <source>
        <dbReference type="ARBA" id="ARBA00022723"/>
    </source>
</evidence>
<dbReference type="GO" id="GO:0030246">
    <property type="term" value="F:carbohydrate binding"/>
    <property type="evidence" value="ECO:0007669"/>
    <property type="project" value="UniProtKB-KW"/>
</dbReference>
<feature type="domain" description="Apple" evidence="33">
    <location>
        <begin position="350"/>
        <end position="423"/>
    </location>
</feature>
<dbReference type="InterPro" id="IPR036426">
    <property type="entry name" value="Bulb-type_lectin_dom_sf"/>
</dbReference>
<keyword evidence="10" id="KW-0430">Lectin</keyword>
<dbReference type="InterPro" id="IPR017441">
    <property type="entry name" value="Protein_kinase_ATP_BS"/>
</dbReference>
<dbReference type="Gene3D" id="2.90.10.10">
    <property type="entry name" value="Bulb-type lectin domain"/>
    <property type="match status" value="1"/>
</dbReference>
<keyword evidence="17 27" id="KW-0472">Membrane</keyword>
<evidence type="ECO:0000259" key="31">
    <source>
        <dbReference type="PROSITE" id="PS50089"/>
    </source>
</evidence>
<dbReference type="InterPro" id="IPR013083">
    <property type="entry name" value="Znf_RING/FYVE/PHD"/>
</dbReference>
<protein>
    <recommendedName>
        <fullName evidence="2">non-specific serine/threonine protein kinase</fullName>
        <ecNumber evidence="2">2.7.11.1</ecNumber>
    </recommendedName>
</protein>
<evidence type="ECO:0000256" key="2">
    <source>
        <dbReference type="ARBA" id="ARBA00012513"/>
    </source>
</evidence>
<gene>
    <name evidence="34" type="ORF">AT9943_LOCUS4350</name>
</gene>
<dbReference type="Gene3D" id="1.10.510.10">
    <property type="entry name" value="Transferase(Phosphotransferase) domain 1"/>
    <property type="match status" value="1"/>
</dbReference>
<dbReference type="GO" id="GO:0005886">
    <property type="term" value="C:plasma membrane"/>
    <property type="evidence" value="ECO:0007669"/>
    <property type="project" value="UniProtKB-SubCell"/>
</dbReference>
<dbReference type="PANTHER" id="PTHR32444">
    <property type="entry name" value="BULB-TYPE LECTIN DOMAIN-CONTAINING PROTEIN"/>
    <property type="match status" value="1"/>
</dbReference>
<dbReference type="InterPro" id="IPR003609">
    <property type="entry name" value="Pan_app"/>
</dbReference>
<evidence type="ECO:0000259" key="33">
    <source>
        <dbReference type="PROSITE" id="PS50948"/>
    </source>
</evidence>
<dbReference type="Gene3D" id="3.30.200.20">
    <property type="entry name" value="Phosphorylase Kinase, domain 1"/>
    <property type="match status" value="1"/>
</dbReference>
<proteinExistence type="predicted"/>
<dbReference type="SMART" id="SM00108">
    <property type="entry name" value="B_lectin"/>
    <property type="match status" value="1"/>
</dbReference>
<evidence type="ECO:0000256" key="4">
    <source>
        <dbReference type="ARBA" id="ARBA00022527"/>
    </source>
</evidence>
<feature type="domain" description="RING-type" evidence="31">
    <location>
        <begin position="960"/>
        <end position="1002"/>
    </location>
</feature>
<keyword evidence="7 27" id="KW-0812">Transmembrane</keyword>
<dbReference type="Pfam" id="PF01453">
    <property type="entry name" value="B_lectin"/>
    <property type="match status" value="1"/>
</dbReference>
<evidence type="ECO:0000256" key="12">
    <source>
        <dbReference type="ARBA" id="ARBA00022771"/>
    </source>
</evidence>
<evidence type="ECO:0000259" key="30">
    <source>
        <dbReference type="PROSITE" id="PS50026"/>
    </source>
</evidence>
<dbReference type="PROSITE" id="PS50927">
    <property type="entry name" value="BULB_LECTIN"/>
    <property type="match status" value="1"/>
</dbReference>
<dbReference type="SUPFAM" id="SSF56112">
    <property type="entry name" value="Protein kinase-like (PK-like)"/>
    <property type="match status" value="1"/>
</dbReference>
<feature type="domain" description="EGF-like" evidence="30">
    <location>
        <begin position="292"/>
        <end position="331"/>
    </location>
</feature>
<dbReference type="InterPro" id="IPR000719">
    <property type="entry name" value="Prot_kinase_dom"/>
</dbReference>
<dbReference type="EC" id="2.7.11.1" evidence="2"/>
<dbReference type="InterPro" id="IPR000742">
    <property type="entry name" value="EGF"/>
</dbReference>
<dbReference type="PROSITE" id="PS00107">
    <property type="entry name" value="PROTEIN_KINASE_ATP"/>
    <property type="match status" value="1"/>
</dbReference>
<comment type="catalytic activity">
    <reaction evidence="21">
        <text>L-threonyl-[protein] + ATP = O-phospho-L-threonyl-[protein] + ADP + H(+)</text>
        <dbReference type="Rhea" id="RHEA:46608"/>
        <dbReference type="Rhea" id="RHEA-COMP:11060"/>
        <dbReference type="Rhea" id="RHEA-COMP:11605"/>
        <dbReference type="ChEBI" id="CHEBI:15378"/>
        <dbReference type="ChEBI" id="CHEBI:30013"/>
        <dbReference type="ChEBI" id="CHEBI:30616"/>
        <dbReference type="ChEBI" id="CHEBI:61977"/>
        <dbReference type="ChEBI" id="CHEBI:456216"/>
        <dbReference type="EC" id="2.7.11.1"/>
    </reaction>
</comment>
<evidence type="ECO:0000256" key="1">
    <source>
        <dbReference type="ARBA" id="ARBA00004251"/>
    </source>
</evidence>
<dbReference type="InterPro" id="IPR000858">
    <property type="entry name" value="S_locus_glycoprot_dom"/>
</dbReference>
<dbReference type="GO" id="GO:0004674">
    <property type="term" value="F:protein serine/threonine kinase activity"/>
    <property type="evidence" value="ECO:0007669"/>
    <property type="project" value="UniProtKB-KW"/>
</dbReference>
<keyword evidence="11 25" id="KW-0547">Nucleotide-binding</keyword>
<dbReference type="CDD" id="cd01098">
    <property type="entry name" value="PAN_AP_plant"/>
    <property type="match status" value="1"/>
</dbReference>
<feature type="domain" description="Bulb-type lectin" evidence="32">
    <location>
        <begin position="29"/>
        <end position="150"/>
    </location>
</feature>
<evidence type="ECO:0000256" key="21">
    <source>
        <dbReference type="ARBA" id="ARBA00047899"/>
    </source>
</evidence>
<evidence type="ECO:0000256" key="22">
    <source>
        <dbReference type="ARBA" id="ARBA00048679"/>
    </source>
</evidence>
<reference evidence="34 35" key="1">
    <citation type="submission" date="2020-09" db="EMBL/GenBank/DDBJ databases">
        <authorList>
            <person name="Ashkenazy H."/>
        </authorList>
    </citation>
    <scope>NUCLEOTIDE SEQUENCE [LARGE SCALE GENOMIC DNA]</scope>
    <source>
        <strain evidence="35">cv. Cdm-0</strain>
    </source>
</reference>
<keyword evidence="5 23" id="KW-0245">EGF-like domain</keyword>
<dbReference type="Pfam" id="PF07714">
    <property type="entry name" value="PK_Tyr_Ser-Thr"/>
    <property type="match status" value="1"/>
</dbReference>
<dbReference type="InterPro" id="IPR017907">
    <property type="entry name" value="Znf_RING_CS"/>
</dbReference>
<evidence type="ECO:0000259" key="29">
    <source>
        <dbReference type="PROSITE" id="PS50011"/>
    </source>
</evidence>
<evidence type="ECO:0000256" key="6">
    <source>
        <dbReference type="ARBA" id="ARBA00022679"/>
    </source>
</evidence>
<dbReference type="GO" id="GO:0005524">
    <property type="term" value="F:ATP binding"/>
    <property type="evidence" value="ECO:0007669"/>
    <property type="project" value="UniProtKB-UniRule"/>
</dbReference>
<dbReference type="InterPro" id="IPR031790">
    <property type="entry name" value="Znf-NOSIP"/>
</dbReference>
<evidence type="ECO:0000256" key="28">
    <source>
        <dbReference type="SAM" id="SignalP"/>
    </source>
</evidence>
<feature type="domain" description="Protein kinase" evidence="29">
    <location>
        <begin position="525"/>
        <end position="841"/>
    </location>
</feature>
<accession>A0A7G2E479</accession>
<evidence type="ECO:0000313" key="35">
    <source>
        <dbReference type="Proteomes" id="UP000516314"/>
    </source>
</evidence>
<dbReference type="FunFam" id="2.90.10.10:FF:000005">
    <property type="entry name" value="G-type lectin S-receptor-like serine/threonine-protein kinase"/>
    <property type="match status" value="1"/>
</dbReference>
<keyword evidence="12 24" id="KW-0863">Zinc-finger</keyword>
<dbReference type="PROSITE" id="PS50948">
    <property type="entry name" value="PAN"/>
    <property type="match status" value="1"/>
</dbReference>
<evidence type="ECO:0000256" key="11">
    <source>
        <dbReference type="ARBA" id="ARBA00022741"/>
    </source>
</evidence>
<dbReference type="PROSITE" id="PS00518">
    <property type="entry name" value="ZF_RING_1"/>
    <property type="match status" value="1"/>
</dbReference>
<evidence type="ECO:0000256" key="27">
    <source>
        <dbReference type="SAM" id="Phobius"/>
    </source>
</evidence>
<feature type="compositionally biased region" description="Basic and acidic residues" evidence="26">
    <location>
        <begin position="861"/>
        <end position="872"/>
    </location>
</feature>
<dbReference type="Pfam" id="PF04641">
    <property type="entry name" value="Rtf2"/>
    <property type="match status" value="1"/>
</dbReference>
<evidence type="ECO:0000256" key="10">
    <source>
        <dbReference type="ARBA" id="ARBA00022734"/>
    </source>
</evidence>
<dbReference type="InterPro" id="IPR001245">
    <property type="entry name" value="Ser-Thr/Tyr_kinase_cat_dom"/>
</dbReference>
<keyword evidence="14" id="KW-0862">Zinc</keyword>
<evidence type="ECO:0000256" key="20">
    <source>
        <dbReference type="ARBA" id="ARBA00023180"/>
    </source>
</evidence>
<dbReference type="EMBL" id="LR881466">
    <property type="protein sequence ID" value="CAD5316010.1"/>
    <property type="molecule type" value="Genomic_DNA"/>
</dbReference>
<keyword evidence="9 28" id="KW-0732">Signal</keyword>
<feature type="region of interest" description="Disordered" evidence="26">
    <location>
        <begin position="847"/>
        <end position="877"/>
    </location>
</feature>
<evidence type="ECO:0000256" key="19">
    <source>
        <dbReference type="ARBA" id="ARBA00023170"/>
    </source>
</evidence>
<keyword evidence="3" id="KW-1003">Cell membrane</keyword>
<feature type="chain" id="PRO_5028929901" description="non-specific serine/threonine protein kinase" evidence="28">
    <location>
        <begin position="27"/>
        <end position="1049"/>
    </location>
</feature>
<evidence type="ECO:0000256" key="15">
    <source>
        <dbReference type="ARBA" id="ARBA00022840"/>
    </source>
</evidence>
<evidence type="ECO:0000256" key="17">
    <source>
        <dbReference type="ARBA" id="ARBA00023136"/>
    </source>
</evidence>
<keyword evidence="16 27" id="KW-1133">Transmembrane helix</keyword>
<evidence type="ECO:0000256" key="23">
    <source>
        <dbReference type="PROSITE-ProRule" id="PRU00076"/>
    </source>
</evidence>
<dbReference type="FunFam" id="3.30.200.20:FF:000330">
    <property type="entry name" value="G-type lectin S-receptor-like serine/threonine-protein kinase At4g03230"/>
    <property type="match status" value="1"/>
</dbReference>
<dbReference type="CDD" id="cd00028">
    <property type="entry name" value="B_lectin"/>
    <property type="match status" value="1"/>
</dbReference>
<dbReference type="GO" id="GO:0008270">
    <property type="term" value="F:zinc ion binding"/>
    <property type="evidence" value="ECO:0007669"/>
    <property type="project" value="UniProtKB-KW"/>
</dbReference>
<dbReference type="AlphaFoldDB" id="A0A7G2E479"/>
<evidence type="ECO:0000313" key="34">
    <source>
        <dbReference type="EMBL" id="CAD5316010.1"/>
    </source>
</evidence>
<sequence>MAGFNRNLTLVTTLLIFHQLCSNVSCSTSNSITRNHTIREGDSLISADESFELGFFTPKNSTLRYVGIWYKNIEPQTVVWVANREKPLLDHKGALKIADDGNLVIVNGQNETIWSTNVEPESNNTVAVLFKTGDLVLCSDSDRRKWYWESFNNPTDTFLPGMRVRVNPSLGENRAFIPWKSESDPSPGKYSMGIDPVGSLEIVIWEGEKRKWRSGPWNSAIFTGIPDMLRFTNYIYGFKLSSPPDRDGSVYFTYVASDSSDFLRFWIRSDGVEEQFRWNKDIRNWNLLQWKPSTECEKYNRCGNYSVCDDSKEFDSGKCSCIDGFEPVHQDQWNNRDFSGGCQRRVPLNCNQSLVADQEDGFTVLKGIKVPDFGSVVLHNNSETCKDVCARDCSCKAYALVVGIGCMIWTRDLIDMEHFERGENSINIRLAGSKLGGGKENSALWIIVFCVIGAFLLGLCIWILWKFKKSFKAFVWKKKDITVSDIIENRDYSSSPIKVLVGDQVDTPDLPIFSFDSVASATGDFAEENKLGQGRFGTVYKGNFSEGREIAVKRLSGKSKQGLEEFKNEILLIAKLQHRNLVRLLGCCIEDNEKMLLYEYMPNKSLDRFLFDERTDHGSLIGYAWHLWSQGKTKEMIDPIVKDTRDVTEAMRCIHVGMLCTQDSVIHRPNMGSVLLMLESQTSQLPPPRQPTFHSFLNSGDIELNFDGHDVASVNDVTFTTITPDSSSHPTPNSIFVANMPQRHSKNNNDLAYFTYDEKKKLGYGTQRERLGRDSIKPFDACSLCLKPFIDPMCCHKGHVFCRECILECFLAQKKDIQRRLAAHSSQKKQDKDEEEERLMLQKARELDEFDQQNHSAMPRNSDKNHNEDKNGFHGANSVKTTSFEEEALRTMKAFWLPSATPAASVRVDAPETHTVCPEGKEKLKLKNLFAIRFTEDNSEEEETKTKSASSSSYDKSYICPSCKVTLTNTMSLVALSSCGHVFCKKCAEKFMPVDKVCLVCDKPCKDRNFVGLKKGGTGFAEHDDHLEAKEYKHLGSGSGLGLVRPVKT</sequence>
<dbReference type="SUPFAM" id="SSF51110">
    <property type="entry name" value="alpha-D-mannose-specific plant lectins"/>
    <property type="match status" value="1"/>
</dbReference>
<dbReference type="FunFam" id="3.30.40.10:FF:000444">
    <property type="entry name" value="Nitric oxide synthase-interacting protein"/>
    <property type="match status" value="1"/>
</dbReference>
<dbReference type="PANTHER" id="PTHR32444:SF242">
    <property type="entry name" value="G-TYPE LECTIN S-RECEPTOR-LIKE SERINE_THREONINE-PROTEIN KINASE RKS1"/>
    <property type="match status" value="1"/>
</dbReference>
<dbReference type="SMART" id="SM00473">
    <property type="entry name" value="PAN_AP"/>
    <property type="match status" value="1"/>
</dbReference>
<dbReference type="SUPFAM" id="SSF57850">
    <property type="entry name" value="RING/U-box"/>
    <property type="match status" value="2"/>
</dbReference>
<dbReference type="Proteomes" id="UP000516314">
    <property type="component" value="Chromosome 1"/>
</dbReference>
<organism evidence="34 35">
    <name type="scientific">Arabidopsis thaliana</name>
    <name type="common">Mouse-ear cress</name>
    <dbReference type="NCBI Taxonomy" id="3702"/>
    <lineage>
        <taxon>Eukaryota</taxon>
        <taxon>Viridiplantae</taxon>
        <taxon>Streptophyta</taxon>
        <taxon>Embryophyta</taxon>
        <taxon>Tracheophyta</taxon>
        <taxon>Spermatophyta</taxon>
        <taxon>Magnoliopsida</taxon>
        <taxon>eudicotyledons</taxon>
        <taxon>Gunneridae</taxon>
        <taxon>Pentapetalae</taxon>
        <taxon>rosids</taxon>
        <taxon>malvids</taxon>
        <taxon>Brassicales</taxon>
        <taxon>Brassicaceae</taxon>
        <taxon>Camelineae</taxon>
        <taxon>Arabidopsis</taxon>
    </lineage>
</organism>
<evidence type="ECO:0000256" key="3">
    <source>
        <dbReference type="ARBA" id="ARBA00022475"/>
    </source>
</evidence>
<dbReference type="Pfam" id="PF08276">
    <property type="entry name" value="PAN_2"/>
    <property type="match status" value="1"/>
</dbReference>
<keyword evidence="18 23" id="KW-1015">Disulfide bond</keyword>
<keyword evidence="15 25" id="KW-0067">ATP-binding</keyword>
<dbReference type="PROSITE" id="PS50089">
    <property type="entry name" value="ZF_RING_2"/>
    <property type="match status" value="1"/>
</dbReference>